<dbReference type="Proteomes" id="UP001148185">
    <property type="component" value="Unassembled WGS sequence"/>
</dbReference>
<keyword evidence="2" id="KW-1185">Reference proteome</keyword>
<proteinExistence type="predicted"/>
<sequence>MYTLMYFHYHAHYIFICALRVIMTRTLLTISLGLLTAPAAFGDSLYLNCTQTEGPAYNLASAYKKAPQDVRAQFLQDALEQGIVGNFIQPPTSWEIDLRKKTIVSPEESNKVINVLSDSPIKIEGASGVATFTLNRINATLAYSIRINEGARDTWQKAHGGKLPETLTYKYKCASSNQPAL</sequence>
<dbReference type="AlphaFoldDB" id="A0A9X4H9G3"/>
<protein>
    <submittedName>
        <fullName evidence="1">Uncharacterized protein</fullName>
    </submittedName>
</protein>
<evidence type="ECO:0000313" key="2">
    <source>
        <dbReference type="Proteomes" id="UP001148185"/>
    </source>
</evidence>
<evidence type="ECO:0000313" key="1">
    <source>
        <dbReference type="EMBL" id="MDD1007275.1"/>
    </source>
</evidence>
<organism evidence="1 2">
    <name type="scientific">Pseudomonas shahriarae</name>
    <dbReference type="NCBI Taxonomy" id="2745512"/>
    <lineage>
        <taxon>Bacteria</taxon>
        <taxon>Pseudomonadati</taxon>
        <taxon>Pseudomonadota</taxon>
        <taxon>Gammaproteobacteria</taxon>
        <taxon>Pseudomonadales</taxon>
        <taxon>Pseudomonadaceae</taxon>
        <taxon>Pseudomonas</taxon>
    </lineage>
</organism>
<comment type="caution">
    <text evidence="1">The sequence shown here is derived from an EMBL/GenBank/DDBJ whole genome shotgun (WGS) entry which is preliminary data.</text>
</comment>
<reference evidence="1 2" key="1">
    <citation type="submission" date="2022-05" db="EMBL/GenBank/DDBJ databases">
        <title>Novel Pseudomonas spp. Isolated from a Rainbow Trout Aquaculture Facility.</title>
        <authorList>
            <person name="Testerman T."/>
            <person name="Graf J."/>
        </authorList>
    </citation>
    <scope>NUCLEOTIDE SEQUENCE [LARGE SCALE GENOMIC DNA]</scope>
    <source>
        <strain evidence="1 2">ID1042</strain>
    </source>
</reference>
<accession>A0A9X4H9G3</accession>
<dbReference type="EMBL" id="JAMDHA010000006">
    <property type="protein sequence ID" value="MDD1007275.1"/>
    <property type="molecule type" value="Genomic_DNA"/>
</dbReference>
<name>A0A9X4H9G3_9PSED</name>
<dbReference type="RefSeq" id="WP_273875739.1">
    <property type="nucleotide sequence ID" value="NZ_JAMDHA010000006.1"/>
</dbReference>
<gene>
    <name evidence="1" type="ORF">M5G27_07245</name>
</gene>